<dbReference type="Proteomes" id="UP000638462">
    <property type="component" value="Unassembled WGS sequence"/>
</dbReference>
<evidence type="ECO:0000313" key="3">
    <source>
        <dbReference type="Proteomes" id="UP000638462"/>
    </source>
</evidence>
<evidence type="ECO:0000259" key="1">
    <source>
        <dbReference type="Pfam" id="PF22294"/>
    </source>
</evidence>
<reference evidence="3" key="1">
    <citation type="journal article" date="2019" name="Int. J. Syst. Evol. Microbiol.">
        <title>The Global Catalogue of Microorganisms (GCM) 10K type strain sequencing project: providing services to taxonomists for standard genome sequencing and annotation.</title>
        <authorList>
            <consortium name="The Broad Institute Genomics Platform"/>
            <consortium name="The Broad Institute Genome Sequencing Center for Infectious Disease"/>
            <person name="Wu L."/>
            <person name="Ma J."/>
        </authorList>
    </citation>
    <scope>NUCLEOTIDE SEQUENCE [LARGE SCALE GENOMIC DNA]</scope>
    <source>
        <strain evidence="3">CGMCC 1.15394</strain>
    </source>
</reference>
<dbReference type="Pfam" id="PF22294">
    <property type="entry name" value="DUF6966"/>
    <property type="match status" value="1"/>
</dbReference>
<feature type="domain" description="DUF6966" evidence="1">
    <location>
        <begin position="25"/>
        <end position="65"/>
    </location>
</feature>
<gene>
    <name evidence="2" type="ORF">GCM10008027_19410</name>
</gene>
<evidence type="ECO:0000313" key="2">
    <source>
        <dbReference type="EMBL" id="GGE94587.1"/>
    </source>
</evidence>
<sequence length="96" mass="11077">MVGDKGQIQTTKALAKFCAEHHCPPGWVSRLNEIAELLEQDDKKLVLSHLKMFKGGGMGSFLDIWPEVAFEHETPEYIEVIWWALIGHWRSQMDRL</sequence>
<name>A0ABQ1TJ34_9GAMM</name>
<dbReference type="InterPro" id="IPR054239">
    <property type="entry name" value="DUF6966"/>
</dbReference>
<protein>
    <recommendedName>
        <fullName evidence="1">DUF6966 domain-containing protein</fullName>
    </recommendedName>
</protein>
<dbReference type="EMBL" id="BMIT01000006">
    <property type="protein sequence ID" value="GGE94587.1"/>
    <property type="molecule type" value="Genomic_DNA"/>
</dbReference>
<accession>A0ABQ1TJ34</accession>
<organism evidence="2 3">
    <name type="scientific">Pseudoalteromonas gelatinilytica</name>
    <dbReference type="NCBI Taxonomy" id="1703256"/>
    <lineage>
        <taxon>Bacteria</taxon>
        <taxon>Pseudomonadati</taxon>
        <taxon>Pseudomonadota</taxon>
        <taxon>Gammaproteobacteria</taxon>
        <taxon>Alteromonadales</taxon>
        <taxon>Pseudoalteromonadaceae</taxon>
        <taxon>Pseudoalteromonas</taxon>
    </lineage>
</organism>
<comment type="caution">
    <text evidence="2">The sequence shown here is derived from an EMBL/GenBank/DDBJ whole genome shotgun (WGS) entry which is preliminary data.</text>
</comment>
<proteinExistence type="predicted"/>
<dbReference type="RefSeq" id="WP_188728565.1">
    <property type="nucleotide sequence ID" value="NZ_BMIT01000006.1"/>
</dbReference>
<keyword evidence="3" id="KW-1185">Reference proteome</keyword>